<organism evidence="2 3">
    <name type="scientific">Larkinella rosea</name>
    <dbReference type="NCBI Taxonomy" id="2025312"/>
    <lineage>
        <taxon>Bacteria</taxon>
        <taxon>Pseudomonadati</taxon>
        <taxon>Bacteroidota</taxon>
        <taxon>Cytophagia</taxon>
        <taxon>Cytophagales</taxon>
        <taxon>Spirosomataceae</taxon>
        <taxon>Larkinella</taxon>
    </lineage>
</organism>
<protein>
    <submittedName>
        <fullName evidence="2">RNA-directed DNA polymerase</fullName>
    </submittedName>
</protein>
<keyword evidence="2" id="KW-0548">Nucleotidyltransferase</keyword>
<dbReference type="Pfam" id="PF00078">
    <property type="entry name" value="RVT_1"/>
    <property type="match status" value="1"/>
</dbReference>
<dbReference type="AlphaFoldDB" id="A0A3P1BZK3"/>
<name>A0A3P1BZK3_9BACT</name>
<evidence type="ECO:0000259" key="1">
    <source>
        <dbReference type="PROSITE" id="PS50878"/>
    </source>
</evidence>
<comment type="caution">
    <text evidence="2">The sequence shown here is derived from an EMBL/GenBank/DDBJ whole genome shotgun (WGS) entry which is preliminary data.</text>
</comment>
<proteinExistence type="predicted"/>
<feature type="domain" description="Reverse transcriptase" evidence="1">
    <location>
        <begin position="1"/>
        <end position="331"/>
    </location>
</feature>
<dbReference type="OrthoDB" id="9780724at2"/>
<accession>A0A3P1BZK3</accession>
<dbReference type="Proteomes" id="UP000271925">
    <property type="component" value="Unassembled WGS sequence"/>
</dbReference>
<sequence length="605" mass="70720">MFTERFIRLRRKALSNIFEKKKIADTWKNIVRGKLRKSDIKDIFDYYDFNNSINDRASAIRDEILSGNYRVSNPLIYRVEKKYGICRHMIVPQPVDALIVQTIVDNISEKILSKQPSKNAYYSRDKHNIKHPHDFDDYGLNRLEQWKEMQTQIYNFSNSKAFIVTTDLSNYYDSIDIRELKKYFSSLAPIDEALIDVLFKVVENISWQPDYLPYSHRGLPTSDTEAIRLLAHSFLFEVDEVLSEKTSNCFTRWMDDITLGADSKKEATEIISCISDILKSRGLALNIAKTAIFNHDEGHYNLLIDKNRILDAYDKIEPADETERLSIGKDLMSLLRSHLKDQQPKYWDKVAKRLINNLARIKSILLLNSVDRLYLEIPVLRPSLLYYLKSIGYNNKSARIILNILNSLPIFDDISLSQLSHLVVDWKIPITRLSSIFLDNFERNLTQLTFNRNTDFDYYCLFWFKAKYNDPKKLIEFVTKFQNRWQNSPFLRRQVTAILTRTYTSEKPKTEQLLQVQIDSGISNTVPLANTIIKFSGISKLDNSLKMYLLGDKNFNPTYSISRFLVLCSVLNSTDIATNSSIINRIKSLISDPYYKKWLYVQYEI</sequence>
<dbReference type="RefSeq" id="WP_124869365.1">
    <property type="nucleotide sequence ID" value="NZ_RQJO01000007.1"/>
</dbReference>
<dbReference type="EMBL" id="RQJO01000007">
    <property type="protein sequence ID" value="RRB06432.1"/>
    <property type="molecule type" value="Genomic_DNA"/>
</dbReference>
<dbReference type="PROSITE" id="PS50878">
    <property type="entry name" value="RT_POL"/>
    <property type="match status" value="1"/>
</dbReference>
<dbReference type="InterPro" id="IPR043502">
    <property type="entry name" value="DNA/RNA_pol_sf"/>
</dbReference>
<keyword evidence="2" id="KW-0695">RNA-directed DNA polymerase</keyword>
<evidence type="ECO:0000313" key="3">
    <source>
        <dbReference type="Proteomes" id="UP000271925"/>
    </source>
</evidence>
<dbReference type="SUPFAM" id="SSF56672">
    <property type="entry name" value="DNA/RNA polymerases"/>
    <property type="match status" value="1"/>
</dbReference>
<keyword evidence="3" id="KW-1185">Reference proteome</keyword>
<gene>
    <name evidence="2" type="ORF">EHT25_01100</name>
</gene>
<reference evidence="2 3" key="1">
    <citation type="submission" date="2018-11" db="EMBL/GenBank/DDBJ databases">
        <authorList>
            <person name="Zhou Z."/>
            <person name="Wang G."/>
        </authorList>
    </citation>
    <scope>NUCLEOTIDE SEQUENCE [LARGE SCALE GENOMIC DNA]</scope>
    <source>
        <strain evidence="2 3">KCTC52004</strain>
    </source>
</reference>
<keyword evidence="2" id="KW-0808">Transferase</keyword>
<dbReference type="CDD" id="cd01646">
    <property type="entry name" value="RT_Bac_retron_I"/>
    <property type="match status" value="1"/>
</dbReference>
<evidence type="ECO:0000313" key="2">
    <source>
        <dbReference type="EMBL" id="RRB06432.1"/>
    </source>
</evidence>
<dbReference type="InterPro" id="IPR000477">
    <property type="entry name" value="RT_dom"/>
</dbReference>
<dbReference type="GO" id="GO:0003964">
    <property type="term" value="F:RNA-directed DNA polymerase activity"/>
    <property type="evidence" value="ECO:0007669"/>
    <property type="project" value="UniProtKB-KW"/>
</dbReference>